<organism evidence="1 2">
    <name type="scientific">Lapidilactobacillus mulanensis</name>
    <dbReference type="NCBI Taxonomy" id="2485999"/>
    <lineage>
        <taxon>Bacteria</taxon>
        <taxon>Bacillati</taxon>
        <taxon>Bacillota</taxon>
        <taxon>Bacilli</taxon>
        <taxon>Lactobacillales</taxon>
        <taxon>Lactobacillaceae</taxon>
        <taxon>Lapidilactobacillus</taxon>
    </lineage>
</organism>
<keyword evidence="2" id="KW-1185">Reference proteome</keyword>
<sequence length="197" mass="22251">MIIWLNGAYGVGKKQVAYELQRRLNGATLYDLTKVGTLLNEQLPQELRLANDEDYPEWRQWNLHLLQAISLNTQGPIIVPQTLTNETYLHEIIGGLRAADITVHHFNLTATPENIGKRLKQQGNLNNAFTLSHLKSDQKTIAPENFDQEIDTNEITVTETANLIAQACSLRIKPPIKNPLLQSAIQWGTAITQQFHH</sequence>
<proteinExistence type="predicted"/>
<gene>
    <name evidence="1" type="ORF">ACFQ4L_01920</name>
</gene>
<dbReference type="Proteomes" id="UP001597244">
    <property type="component" value="Unassembled WGS sequence"/>
</dbReference>
<dbReference type="SUPFAM" id="SSF52540">
    <property type="entry name" value="P-loop containing nucleoside triphosphate hydrolases"/>
    <property type="match status" value="1"/>
</dbReference>
<accession>A0ABW4DNM4</accession>
<name>A0ABW4DNM4_9LACO</name>
<comment type="caution">
    <text evidence="1">The sequence shown here is derived from an EMBL/GenBank/DDBJ whole genome shotgun (WGS) entry which is preliminary data.</text>
</comment>
<evidence type="ECO:0000313" key="2">
    <source>
        <dbReference type="Proteomes" id="UP001597244"/>
    </source>
</evidence>
<dbReference type="InterPro" id="IPR027417">
    <property type="entry name" value="P-loop_NTPase"/>
</dbReference>
<dbReference type="EMBL" id="JBHTOF010000020">
    <property type="protein sequence ID" value="MFD1464850.1"/>
    <property type="molecule type" value="Genomic_DNA"/>
</dbReference>
<dbReference type="Gene3D" id="3.40.50.300">
    <property type="entry name" value="P-loop containing nucleotide triphosphate hydrolases"/>
    <property type="match status" value="1"/>
</dbReference>
<protein>
    <submittedName>
        <fullName evidence="1">AAA family ATPase</fullName>
    </submittedName>
</protein>
<reference evidence="2" key="1">
    <citation type="journal article" date="2019" name="Int. J. Syst. Evol. Microbiol.">
        <title>The Global Catalogue of Microorganisms (GCM) 10K type strain sequencing project: providing services to taxonomists for standard genome sequencing and annotation.</title>
        <authorList>
            <consortium name="The Broad Institute Genomics Platform"/>
            <consortium name="The Broad Institute Genome Sequencing Center for Infectious Disease"/>
            <person name="Wu L."/>
            <person name="Ma J."/>
        </authorList>
    </citation>
    <scope>NUCLEOTIDE SEQUENCE [LARGE SCALE GENOMIC DNA]</scope>
    <source>
        <strain evidence="2">CCM 8951</strain>
    </source>
</reference>
<dbReference type="RefSeq" id="WP_125576034.1">
    <property type="nucleotide sequence ID" value="NZ_JBHTOF010000020.1"/>
</dbReference>
<evidence type="ECO:0000313" key="1">
    <source>
        <dbReference type="EMBL" id="MFD1464850.1"/>
    </source>
</evidence>